<feature type="transmembrane region" description="Helical" evidence="15">
    <location>
        <begin position="16"/>
        <end position="42"/>
    </location>
</feature>
<reference evidence="19 20" key="1">
    <citation type="submission" date="2013-05" db="EMBL/GenBank/DDBJ databases">
        <title>Genome assembly of Acinetobacter junii MTCC 11364.</title>
        <authorList>
            <person name="Khatri I."/>
            <person name="Singh N.K."/>
            <person name="Subramanian S."/>
            <person name="Mayilraj S."/>
        </authorList>
    </citation>
    <scope>NUCLEOTIDE SEQUENCE [LARGE SCALE GENOMIC DNA]</scope>
    <source>
        <strain evidence="19 20">MTCC 11364</strain>
    </source>
</reference>
<dbReference type="SUPFAM" id="SSF52540">
    <property type="entry name" value="P-loop containing nucleoside triphosphate hydrolases"/>
    <property type="match status" value="1"/>
</dbReference>
<dbReference type="PANTHER" id="PTHR32309:SF32">
    <property type="entry name" value="TYROSINE-PROTEIN KINASE ETK-RELATED"/>
    <property type="match status" value="1"/>
</dbReference>
<dbReference type="Proteomes" id="UP000018420">
    <property type="component" value="Unassembled WGS sequence"/>
</dbReference>
<proteinExistence type="inferred from homology"/>
<dbReference type="RefSeq" id="WP_004907284.1">
    <property type="nucleotide sequence ID" value="NZ_ASYZ01000142.1"/>
</dbReference>
<dbReference type="CDD" id="cd05387">
    <property type="entry name" value="BY-kinase"/>
    <property type="match status" value="1"/>
</dbReference>
<feature type="transmembrane region" description="Helical" evidence="15">
    <location>
        <begin position="435"/>
        <end position="454"/>
    </location>
</feature>
<comment type="catalytic activity">
    <reaction evidence="13">
        <text>L-tyrosyl-[protein] + ATP = O-phospho-L-tyrosyl-[protein] + ADP + H(+)</text>
        <dbReference type="Rhea" id="RHEA:10596"/>
        <dbReference type="Rhea" id="RHEA-COMP:10136"/>
        <dbReference type="Rhea" id="RHEA-COMP:20101"/>
        <dbReference type="ChEBI" id="CHEBI:15378"/>
        <dbReference type="ChEBI" id="CHEBI:30616"/>
        <dbReference type="ChEBI" id="CHEBI:46858"/>
        <dbReference type="ChEBI" id="CHEBI:61978"/>
        <dbReference type="ChEBI" id="CHEBI:456216"/>
    </reaction>
</comment>
<comment type="subcellular location">
    <subcellularLocation>
        <location evidence="1">Cell inner membrane</location>
        <topology evidence="1">Multi-pass membrane protein</topology>
    </subcellularLocation>
</comment>
<evidence type="ECO:0000256" key="2">
    <source>
        <dbReference type="ARBA" id="ARBA00008883"/>
    </source>
</evidence>
<dbReference type="GO" id="GO:0005524">
    <property type="term" value="F:ATP binding"/>
    <property type="evidence" value="ECO:0007669"/>
    <property type="project" value="UniProtKB-KW"/>
</dbReference>
<dbReference type="FunFam" id="3.40.50.300:FF:000527">
    <property type="entry name" value="Tyrosine-protein kinase etk"/>
    <property type="match status" value="1"/>
</dbReference>
<evidence type="ECO:0000256" key="14">
    <source>
        <dbReference type="SAM" id="Coils"/>
    </source>
</evidence>
<dbReference type="Pfam" id="PF13807">
    <property type="entry name" value="GNVR"/>
    <property type="match status" value="1"/>
</dbReference>
<name>S7Y3P6_ACIJU</name>
<keyword evidence="7" id="KW-0547">Nucleotide-binding</keyword>
<dbReference type="InterPro" id="IPR025669">
    <property type="entry name" value="AAA_dom"/>
</dbReference>
<comment type="caution">
    <text evidence="19">The sequence shown here is derived from an EMBL/GenBank/DDBJ whole genome shotgun (WGS) entry which is preliminary data.</text>
</comment>
<keyword evidence="5" id="KW-0808">Transferase</keyword>
<evidence type="ECO:0000256" key="7">
    <source>
        <dbReference type="ARBA" id="ARBA00022741"/>
    </source>
</evidence>
<evidence type="ECO:0000256" key="6">
    <source>
        <dbReference type="ARBA" id="ARBA00022692"/>
    </source>
</evidence>
<evidence type="ECO:0000259" key="18">
    <source>
        <dbReference type="Pfam" id="PF13807"/>
    </source>
</evidence>
<keyword evidence="8 19" id="KW-0418">Kinase</keyword>
<dbReference type="PATRIC" id="fig|1330047.3.peg.2490"/>
<feature type="domain" description="Tyrosine-protein kinase G-rich" evidence="18">
    <location>
        <begin position="377"/>
        <end position="458"/>
    </location>
</feature>
<dbReference type="InterPro" id="IPR050445">
    <property type="entry name" value="Bact_polysacc_biosynth/exp"/>
</dbReference>
<comment type="similarity">
    <text evidence="2">Belongs to the etk/wzc family.</text>
</comment>
<feature type="domain" description="AAA" evidence="17">
    <location>
        <begin position="535"/>
        <end position="669"/>
    </location>
</feature>
<evidence type="ECO:0000256" key="9">
    <source>
        <dbReference type="ARBA" id="ARBA00022840"/>
    </source>
</evidence>
<evidence type="ECO:0000256" key="10">
    <source>
        <dbReference type="ARBA" id="ARBA00022989"/>
    </source>
</evidence>
<keyword evidence="14" id="KW-0175">Coiled coil</keyword>
<evidence type="ECO:0000256" key="11">
    <source>
        <dbReference type="ARBA" id="ARBA00023136"/>
    </source>
</evidence>
<dbReference type="AlphaFoldDB" id="S7Y3P6"/>
<dbReference type="Gene3D" id="1.10.287.1490">
    <property type="match status" value="1"/>
</dbReference>
<evidence type="ECO:0000256" key="5">
    <source>
        <dbReference type="ARBA" id="ARBA00022679"/>
    </source>
</evidence>
<dbReference type="GO" id="GO:0042802">
    <property type="term" value="F:identical protein binding"/>
    <property type="evidence" value="ECO:0007669"/>
    <property type="project" value="UniProtKB-ARBA"/>
</dbReference>
<evidence type="ECO:0000256" key="8">
    <source>
        <dbReference type="ARBA" id="ARBA00022777"/>
    </source>
</evidence>
<keyword evidence="3" id="KW-1003">Cell membrane</keyword>
<protein>
    <submittedName>
        <fullName evidence="19">Tyrosine-protein kinase Wzc</fullName>
    </submittedName>
</protein>
<dbReference type="PANTHER" id="PTHR32309">
    <property type="entry name" value="TYROSINE-PROTEIN KINASE"/>
    <property type="match status" value="1"/>
</dbReference>
<gene>
    <name evidence="19" type="ORF">L292_0659</name>
</gene>
<dbReference type="InterPro" id="IPR032807">
    <property type="entry name" value="GNVR"/>
</dbReference>
<evidence type="ECO:0000256" key="13">
    <source>
        <dbReference type="ARBA" id="ARBA00053015"/>
    </source>
</evidence>
<evidence type="ECO:0000313" key="20">
    <source>
        <dbReference type="Proteomes" id="UP000018420"/>
    </source>
</evidence>
<feature type="domain" description="Polysaccharide chain length determinant N-terminal" evidence="16">
    <location>
        <begin position="9"/>
        <end position="101"/>
    </location>
</feature>
<feature type="coiled-coil region" evidence="14">
    <location>
        <begin position="279"/>
        <end position="306"/>
    </location>
</feature>
<accession>S7Y3P6</accession>
<evidence type="ECO:0000259" key="16">
    <source>
        <dbReference type="Pfam" id="PF02706"/>
    </source>
</evidence>
<dbReference type="Gene3D" id="3.40.50.300">
    <property type="entry name" value="P-loop containing nucleotide triphosphate hydrolases"/>
    <property type="match status" value="1"/>
</dbReference>
<dbReference type="EMBL" id="ASYZ01000142">
    <property type="protein sequence ID" value="EPR82628.1"/>
    <property type="molecule type" value="Genomic_DNA"/>
</dbReference>
<evidence type="ECO:0000256" key="15">
    <source>
        <dbReference type="SAM" id="Phobius"/>
    </source>
</evidence>
<dbReference type="Pfam" id="PF02706">
    <property type="entry name" value="Wzz"/>
    <property type="match status" value="1"/>
</dbReference>
<organism evidence="19 20">
    <name type="scientific">Acinetobacter junii CIP 107470 = MTCC 11364</name>
    <dbReference type="NCBI Taxonomy" id="1217666"/>
    <lineage>
        <taxon>Bacteria</taxon>
        <taxon>Pseudomonadati</taxon>
        <taxon>Pseudomonadota</taxon>
        <taxon>Gammaproteobacteria</taxon>
        <taxon>Moraxellales</taxon>
        <taxon>Moraxellaceae</taxon>
        <taxon>Acinetobacter</taxon>
    </lineage>
</organism>
<keyword evidence="12" id="KW-0829">Tyrosine-protein kinase</keyword>
<keyword evidence="10 15" id="KW-1133">Transmembrane helix</keyword>
<dbReference type="InterPro" id="IPR003856">
    <property type="entry name" value="LPS_length_determ_N"/>
</dbReference>
<evidence type="ECO:0000256" key="1">
    <source>
        <dbReference type="ARBA" id="ARBA00004429"/>
    </source>
</evidence>
<keyword evidence="6 15" id="KW-0812">Transmembrane</keyword>
<evidence type="ECO:0000256" key="4">
    <source>
        <dbReference type="ARBA" id="ARBA00022519"/>
    </source>
</evidence>
<keyword evidence="4" id="KW-0997">Cell inner membrane</keyword>
<evidence type="ECO:0000313" key="19">
    <source>
        <dbReference type="EMBL" id="EPR82628.1"/>
    </source>
</evidence>
<evidence type="ECO:0000256" key="12">
    <source>
        <dbReference type="ARBA" id="ARBA00023137"/>
    </source>
</evidence>
<evidence type="ECO:0000259" key="17">
    <source>
        <dbReference type="Pfam" id="PF13614"/>
    </source>
</evidence>
<dbReference type="GO" id="GO:0004713">
    <property type="term" value="F:protein tyrosine kinase activity"/>
    <property type="evidence" value="ECO:0007669"/>
    <property type="project" value="UniProtKB-KW"/>
</dbReference>
<keyword evidence="9" id="KW-0067">ATP-binding</keyword>
<dbReference type="InterPro" id="IPR005702">
    <property type="entry name" value="Wzc-like_C"/>
</dbReference>
<dbReference type="GO" id="GO:0005886">
    <property type="term" value="C:plasma membrane"/>
    <property type="evidence" value="ECO:0007669"/>
    <property type="project" value="UniProtKB-SubCell"/>
</dbReference>
<sequence length="726" mass="81396">MSQNTNTDDTIDLKELFFALVAQWKLIVLCVILSLVFALLYLRVTPVTYSVDALVQVEDSKGASAALLGNLSQMIDQKSPAQSEIEILKSRLVLGSVIQALHLDLTISSTEDTLSQRLIGSSDYQVEYIANSVIFKDNNKQFEIRKFEIPQQFLDKTLILNFKNAQFTLTNPATNETILSAPLNQLNTIQNQGGIWNVDIRTQDQLKTDYLIQKQSLPAAVNSLSANYSVAEKGKLTGILGLNYQGQDKEHITKVLNAILSAYSAQNIARRTAESAQTLKFLDEQLPELKKQLDDAEREFNKFRQQYNTVDVTKESELYLTQSITLETKKIELQQQQADLAAKYTAEHPAMREINAQITALDKQISELNSTLKQLPDIQRQYLQLYREVEVKTQLYTALLNSYQQLRIAKAGEIGNVRIVDTAVEPVEPIKPKKLLVLILSIFLGGFIGTLLALTRNMFRTGVKDSTQIEREFDLPVYATVPRSPVQETRMSILKKKKSIPILAVKHSDDIAIESLRSIRTAIHFALSNAKNNIIMVAGPAPEVGKSFISTNLATIFAQGDKKVLLIDADMRRGYMHKYFDVEVKPGLSEFVSNQVELNQVIHNTQVNGLDVITRGKSPTNPSEMLSSQKFKTLLDELSTQYDHIIIDTPPVLAVTDGIIISQYAGVNLLIARYSKSQMKELELSLNRFEQAGVKVNGFILNDIQRTAGAGYSYNYAYAYKAQKED</sequence>
<keyword evidence="11 15" id="KW-0472">Membrane</keyword>
<dbReference type="Pfam" id="PF13614">
    <property type="entry name" value="AAA_31"/>
    <property type="match status" value="1"/>
</dbReference>
<dbReference type="InterPro" id="IPR027417">
    <property type="entry name" value="P-loop_NTPase"/>
</dbReference>
<evidence type="ECO:0000256" key="3">
    <source>
        <dbReference type="ARBA" id="ARBA00022475"/>
    </source>
</evidence>
<dbReference type="NCBIfam" id="TIGR01007">
    <property type="entry name" value="eps_fam"/>
    <property type="match status" value="1"/>
</dbReference>